<evidence type="ECO:0000313" key="2">
    <source>
        <dbReference type="Proteomes" id="UP000053001"/>
    </source>
</evidence>
<dbReference type="PhylomeDB" id="A0A091PHR3"/>
<accession>A0A091PHR3</accession>
<name>A0A091PHR3_LEPDC</name>
<proteinExistence type="predicted"/>
<keyword evidence="2" id="KW-1185">Reference proteome</keyword>
<dbReference type="EMBL" id="KK673286">
    <property type="protein sequence ID" value="KFQ06788.1"/>
    <property type="molecule type" value="Genomic_DNA"/>
</dbReference>
<gene>
    <name evidence="1" type="ORF">N330_05466</name>
</gene>
<organism evidence="1 2">
    <name type="scientific">Leptosomus discolor</name>
    <name type="common">Madagascar cuckoo roller</name>
    <name type="synonym">Cuculus discolor</name>
    <dbReference type="NCBI Taxonomy" id="188344"/>
    <lineage>
        <taxon>Eukaryota</taxon>
        <taxon>Metazoa</taxon>
        <taxon>Chordata</taxon>
        <taxon>Craniata</taxon>
        <taxon>Vertebrata</taxon>
        <taxon>Euteleostomi</taxon>
        <taxon>Archelosauria</taxon>
        <taxon>Archosauria</taxon>
        <taxon>Dinosauria</taxon>
        <taxon>Saurischia</taxon>
        <taxon>Theropoda</taxon>
        <taxon>Coelurosauria</taxon>
        <taxon>Aves</taxon>
        <taxon>Neognathae</taxon>
        <taxon>Neoaves</taxon>
        <taxon>Telluraves</taxon>
        <taxon>Coraciimorphae</taxon>
        <taxon>Coraciiformes</taxon>
        <taxon>Leptosomidae</taxon>
        <taxon>Leptosomus</taxon>
    </lineage>
</organism>
<protein>
    <submittedName>
        <fullName evidence="1">Uncharacterized protein</fullName>
    </submittedName>
</protein>
<sequence length="87" mass="9083">ANQNRRIPSVKSLSTASRLLHCQTPFWASGLEKKWATASVESDGKPPVLALPPLEMALQFPGSCSALPSQVLAASASCICPFGALSS</sequence>
<feature type="non-terminal residue" evidence="1">
    <location>
        <position position="87"/>
    </location>
</feature>
<dbReference type="AlphaFoldDB" id="A0A091PHR3"/>
<dbReference type="Proteomes" id="UP000053001">
    <property type="component" value="Unassembled WGS sequence"/>
</dbReference>
<reference evidence="1 2" key="1">
    <citation type="submission" date="2014-04" db="EMBL/GenBank/DDBJ databases">
        <title>Genome evolution of avian class.</title>
        <authorList>
            <person name="Zhang G."/>
            <person name="Li C."/>
        </authorList>
    </citation>
    <scope>NUCLEOTIDE SEQUENCE [LARGE SCALE GENOMIC DNA]</scope>
    <source>
        <strain evidence="1">BGI_N330</strain>
    </source>
</reference>
<feature type="non-terminal residue" evidence="1">
    <location>
        <position position="1"/>
    </location>
</feature>
<evidence type="ECO:0000313" key="1">
    <source>
        <dbReference type="EMBL" id="KFQ06788.1"/>
    </source>
</evidence>